<reference evidence="5 6" key="1">
    <citation type="submission" date="2019-08" db="EMBL/GenBank/DDBJ databases">
        <authorList>
            <person name="Peeters C."/>
        </authorList>
    </citation>
    <scope>NUCLEOTIDE SEQUENCE [LARGE SCALE GENOMIC DNA]</scope>
    <source>
        <strain evidence="5 6">LMG 31109</strain>
    </source>
</reference>
<dbReference type="Gene3D" id="1.10.530.10">
    <property type="match status" value="1"/>
</dbReference>
<evidence type="ECO:0000256" key="3">
    <source>
        <dbReference type="SAM" id="SignalP"/>
    </source>
</evidence>
<sequence length="359" mass="38181">MTAPRRRAGRFAAWTLTLGAGLVSLSATASTPGLLPRHPRVADAQLAVPAPRVVPRAEAASQARVPERIVSDTSAAASSISQARPFDARPFDALVRHAARAASLEAALLHAIIETESGYDPLAVSPRGAIGLMQVLPRTGARFGVRRLEDPAENLRAGAAYLRWLLERFDGELVLALAAYNAGEGAVLRHGRRIPPFPETQNYVRKVMAGYSRLADADPSHDQDAWRREQASPAQRPLRRESLRARAAAAGVATRPPPAGSDLADILREPGEGAHAVQAGASAARAAVAPSRAGAGSSREPDRDPTDARTPSPRATADAAAERAWRLLRGLGEWMTRSPSARMDDRDRPAVVMPPRQGG</sequence>
<comment type="similarity">
    <text evidence="1">Belongs to the transglycosylase Slt family.</text>
</comment>
<dbReference type="InterPro" id="IPR023346">
    <property type="entry name" value="Lysozyme-like_dom_sf"/>
</dbReference>
<dbReference type="EC" id="4.2.2.-" evidence="5"/>
<proteinExistence type="inferred from homology"/>
<dbReference type="AlphaFoldDB" id="A0A5E4XHF1"/>
<keyword evidence="6" id="KW-1185">Reference proteome</keyword>
<dbReference type="InterPro" id="IPR008258">
    <property type="entry name" value="Transglycosylase_SLT_dom_1"/>
</dbReference>
<dbReference type="Pfam" id="PF01464">
    <property type="entry name" value="SLT"/>
    <property type="match status" value="1"/>
</dbReference>
<evidence type="ECO:0000313" key="5">
    <source>
        <dbReference type="EMBL" id="VVE35723.1"/>
    </source>
</evidence>
<feature type="compositionally biased region" description="Basic and acidic residues" evidence="2">
    <location>
        <begin position="216"/>
        <end position="230"/>
    </location>
</feature>
<dbReference type="PANTHER" id="PTHR37423:SF2">
    <property type="entry name" value="MEMBRANE-BOUND LYTIC MUREIN TRANSGLYCOSYLASE C"/>
    <property type="match status" value="1"/>
</dbReference>
<dbReference type="EMBL" id="CABPSC010000018">
    <property type="protein sequence ID" value="VVE35723.1"/>
    <property type="molecule type" value="Genomic_DNA"/>
</dbReference>
<organism evidence="5 6">
    <name type="scientific">Pandoraea nosoerga</name>
    <dbReference type="NCBI Taxonomy" id="2508296"/>
    <lineage>
        <taxon>Bacteria</taxon>
        <taxon>Pseudomonadati</taxon>
        <taxon>Pseudomonadota</taxon>
        <taxon>Betaproteobacteria</taxon>
        <taxon>Burkholderiales</taxon>
        <taxon>Burkholderiaceae</taxon>
        <taxon>Pandoraea</taxon>
    </lineage>
</organism>
<keyword evidence="5" id="KW-0456">Lyase</keyword>
<protein>
    <submittedName>
        <fullName evidence="5">Soluble lytic murein transglycosylase</fullName>
        <ecNumber evidence="5">4.2.2.-</ecNumber>
    </submittedName>
</protein>
<dbReference type="PANTHER" id="PTHR37423">
    <property type="entry name" value="SOLUBLE LYTIC MUREIN TRANSGLYCOSYLASE-RELATED"/>
    <property type="match status" value="1"/>
</dbReference>
<gene>
    <name evidence="5" type="primary">slt_1</name>
    <name evidence="5" type="ORF">PNO31109_03875</name>
</gene>
<accession>A0A5E4XHF1</accession>
<dbReference type="PROSITE" id="PS00922">
    <property type="entry name" value="TRANSGLYCOSYLASE"/>
    <property type="match status" value="1"/>
</dbReference>
<feature type="region of interest" description="Disordered" evidence="2">
    <location>
        <begin position="333"/>
        <end position="359"/>
    </location>
</feature>
<keyword evidence="3" id="KW-0732">Signal</keyword>
<feature type="compositionally biased region" description="Low complexity" evidence="2">
    <location>
        <begin position="245"/>
        <end position="254"/>
    </location>
</feature>
<feature type="compositionally biased region" description="Low complexity" evidence="2">
    <location>
        <begin position="273"/>
        <end position="298"/>
    </location>
</feature>
<dbReference type="CDD" id="cd00254">
    <property type="entry name" value="LT-like"/>
    <property type="match status" value="1"/>
</dbReference>
<feature type="signal peptide" evidence="3">
    <location>
        <begin position="1"/>
        <end position="29"/>
    </location>
</feature>
<dbReference type="RefSeq" id="WP_241014251.1">
    <property type="nucleotide sequence ID" value="NZ_CABPSC010000018.1"/>
</dbReference>
<feature type="compositionally biased region" description="Low complexity" evidence="2">
    <location>
        <begin position="308"/>
        <end position="319"/>
    </location>
</feature>
<dbReference type="GO" id="GO:0008933">
    <property type="term" value="F:peptidoglycan lytic transglycosylase activity"/>
    <property type="evidence" value="ECO:0007669"/>
    <property type="project" value="InterPro"/>
</dbReference>
<feature type="chain" id="PRO_5023152492" evidence="3">
    <location>
        <begin position="30"/>
        <end position="359"/>
    </location>
</feature>
<dbReference type="GO" id="GO:0016020">
    <property type="term" value="C:membrane"/>
    <property type="evidence" value="ECO:0007669"/>
    <property type="project" value="InterPro"/>
</dbReference>
<feature type="region of interest" description="Disordered" evidence="2">
    <location>
        <begin position="216"/>
        <end position="321"/>
    </location>
</feature>
<evidence type="ECO:0000313" key="6">
    <source>
        <dbReference type="Proteomes" id="UP000367825"/>
    </source>
</evidence>
<dbReference type="Proteomes" id="UP000367825">
    <property type="component" value="Unassembled WGS sequence"/>
</dbReference>
<dbReference type="InterPro" id="IPR000189">
    <property type="entry name" value="Transglyc_AS"/>
</dbReference>
<name>A0A5E4XHF1_9BURK</name>
<feature type="domain" description="Transglycosylase SLT" evidence="4">
    <location>
        <begin position="95"/>
        <end position="192"/>
    </location>
</feature>
<evidence type="ECO:0000256" key="1">
    <source>
        <dbReference type="ARBA" id="ARBA00007734"/>
    </source>
</evidence>
<dbReference type="GO" id="GO:0000270">
    <property type="term" value="P:peptidoglycan metabolic process"/>
    <property type="evidence" value="ECO:0007669"/>
    <property type="project" value="InterPro"/>
</dbReference>
<dbReference type="SUPFAM" id="SSF53955">
    <property type="entry name" value="Lysozyme-like"/>
    <property type="match status" value="1"/>
</dbReference>
<evidence type="ECO:0000259" key="4">
    <source>
        <dbReference type="Pfam" id="PF01464"/>
    </source>
</evidence>
<evidence type="ECO:0000256" key="2">
    <source>
        <dbReference type="SAM" id="MobiDB-lite"/>
    </source>
</evidence>